<protein>
    <submittedName>
        <fullName evidence="5">Transposase</fullName>
    </submittedName>
</protein>
<evidence type="ECO:0000256" key="2">
    <source>
        <dbReference type="SAM" id="MobiDB-lite"/>
    </source>
</evidence>
<dbReference type="PANTHER" id="PTHR35004">
    <property type="entry name" value="TRANSPOSASE RV3428C-RELATED"/>
    <property type="match status" value="1"/>
</dbReference>
<feature type="domain" description="HTH IS408-type" evidence="3">
    <location>
        <begin position="4"/>
        <end position="83"/>
    </location>
</feature>
<dbReference type="InterPro" id="IPR001584">
    <property type="entry name" value="Integrase_cat-core"/>
</dbReference>
<feature type="domain" description="Integrase catalytic" evidence="4">
    <location>
        <begin position="128"/>
        <end position="326"/>
    </location>
</feature>
<dbReference type="InterPro" id="IPR054353">
    <property type="entry name" value="IstA-like_C"/>
</dbReference>
<evidence type="ECO:0000256" key="1">
    <source>
        <dbReference type="ARBA" id="ARBA00009277"/>
    </source>
</evidence>
<accession>A0A450U4G9</accession>
<dbReference type="InterPro" id="IPR012337">
    <property type="entry name" value="RNaseH-like_sf"/>
</dbReference>
<dbReference type="GO" id="GO:0003676">
    <property type="term" value="F:nucleic acid binding"/>
    <property type="evidence" value="ECO:0007669"/>
    <property type="project" value="InterPro"/>
</dbReference>
<dbReference type="PROSITE" id="PS50532">
    <property type="entry name" value="HTH_IS408"/>
    <property type="match status" value="1"/>
</dbReference>
<reference evidence="5" key="1">
    <citation type="submission" date="2019-02" db="EMBL/GenBank/DDBJ databases">
        <authorList>
            <person name="Gruber-Vodicka R. H."/>
            <person name="Seah K. B. B."/>
        </authorList>
    </citation>
    <scope>NUCLEOTIDE SEQUENCE</scope>
    <source>
        <strain evidence="5">BECK_BZ131</strain>
    </source>
</reference>
<feature type="region of interest" description="Disordered" evidence="2">
    <location>
        <begin position="479"/>
        <end position="506"/>
    </location>
</feature>
<dbReference type="EMBL" id="CAADFE010000196">
    <property type="protein sequence ID" value="VFJ78676.1"/>
    <property type="molecule type" value="Genomic_DNA"/>
</dbReference>
<evidence type="ECO:0000313" key="5">
    <source>
        <dbReference type="EMBL" id="VFJ78676.1"/>
    </source>
</evidence>
<dbReference type="SUPFAM" id="SSF53098">
    <property type="entry name" value="Ribonuclease H-like"/>
    <property type="match status" value="1"/>
</dbReference>
<dbReference type="NCBIfam" id="NF033546">
    <property type="entry name" value="transpos_IS21"/>
    <property type="match status" value="1"/>
</dbReference>
<dbReference type="PANTHER" id="PTHR35004:SF8">
    <property type="entry name" value="TRANSPOSASE RV3428C-RELATED"/>
    <property type="match status" value="1"/>
</dbReference>
<organism evidence="5">
    <name type="scientific">Candidatus Kentrum sp. FW</name>
    <dbReference type="NCBI Taxonomy" id="2126338"/>
    <lineage>
        <taxon>Bacteria</taxon>
        <taxon>Pseudomonadati</taxon>
        <taxon>Pseudomonadota</taxon>
        <taxon>Gammaproteobacteria</taxon>
        <taxon>Candidatus Kentrum</taxon>
    </lineage>
</organism>
<dbReference type="InterPro" id="IPR036397">
    <property type="entry name" value="RNaseH_sf"/>
</dbReference>
<dbReference type="AlphaFoldDB" id="A0A450U4G9"/>
<dbReference type="Pfam" id="PF22483">
    <property type="entry name" value="Mu-transpos_C_2"/>
    <property type="match status" value="1"/>
</dbReference>
<evidence type="ECO:0000259" key="3">
    <source>
        <dbReference type="PROSITE" id="PS50532"/>
    </source>
</evidence>
<gene>
    <name evidence="5" type="ORF">BECKFW1821C_GA0114237_11962</name>
</gene>
<dbReference type="Gene3D" id="3.30.420.10">
    <property type="entry name" value="Ribonuclease H-like superfamily/Ribonuclease H"/>
    <property type="match status" value="1"/>
</dbReference>
<name>A0A450U4G9_9GAMM</name>
<dbReference type="Pfam" id="PF00665">
    <property type="entry name" value="rve"/>
    <property type="match status" value="1"/>
</dbReference>
<sequence>MRKIREILRLKHEAKLSHGRIASALGVSKSVVTKYISLAQARGIGWPLPEGQDDETLERLLLPPREPVTGKAEPDYFRIHTELKRKGVTMQLLWAEYTATYGTAAYQYSRFCDLYRRWRQQQKRSMRQQHRAGEKLFIDYCGPTVDVVDGTTGEVRAAQIFVAVLGASNYTYAEATWTQGLPDWIGSHVRAFEFLGGVPQLLVPDNLKSAVSRAERYAPEINATYAELARHYGTAILPARPRKPKDKAKVEVAVQVVERWILARLRHYTFFFLSDLNTAIRRLLQEMNARPLQRQRVSCRDLFETLDRPALRHLPSSPYEYAQWKKAKVGLDYHIEFNRRLYSIPHALVGEEVELRITATLVTVLHKGKQVTLHPRHGPGRFSTLSDHMPESHRHHKEWSPRRFLSWAGKIGPATYTVVRHQLENRPHPEHGYRACLGILHQARHYGNERLEKACDQALRIESLTYRSIASILKKGLDRDIPSTQKPIPEYKLPEHGNLRGPSYYQ</sequence>
<dbReference type="InterPro" id="IPR017895">
    <property type="entry name" value="HTH_IS408/IS1162_type"/>
</dbReference>
<comment type="similarity">
    <text evidence="1">Belongs to the transposase IS21/IS408/IS1162 family.</text>
</comment>
<evidence type="ECO:0000259" key="4">
    <source>
        <dbReference type="PROSITE" id="PS50994"/>
    </source>
</evidence>
<dbReference type="PROSITE" id="PS50994">
    <property type="entry name" value="INTEGRASE"/>
    <property type="match status" value="1"/>
</dbReference>
<proteinExistence type="inferred from homology"/>
<dbReference type="GO" id="GO:0015074">
    <property type="term" value="P:DNA integration"/>
    <property type="evidence" value="ECO:0007669"/>
    <property type="project" value="InterPro"/>
</dbReference>